<protein>
    <submittedName>
        <fullName evidence="1">Uncharacterized protein</fullName>
    </submittedName>
</protein>
<proteinExistence type="predicted"/>
<dbReference type="KEGG" id="kps:KPNJ2_03311"/>
<accession>W8VHB1</accession>
<gene>
    <name evidence="1" type="ORF">KPNJ2_03311</name>
</gene>
<evidence type="ECO:0000313" key="1">
    <source>
        <dbReference type="EMBL" id="AHM80091.1"/>
    </source>
</evidence>
<dbReference type="EMBL" id="CP006918">
    <property type="protein sequence ID" value="AHM80091.1"/>
    <property type="molecule type" value="Genomic_DNA"/>
</dbReference>
<name>W8VHB1_KLEPN</name>
<dbReference type="AlphaFoldDB" id="W8VHB1"/>
<dbReference type="Proteomes" id="UP000019586">
    <property type="component" value="Chromosome"/>
</dbReference>
<dbReference type="HOGENOM" id="CLU_3382348_0_0_6"/>
<evidence type="ECO:0000313" key="2">
    <source>
        <dbReference type="Proteomes" id="UP000019586"/>
    </source>
</evidence>
<sequence length="33" mass="3845">MLTLKIVWLSMTTIEAKPQINKGRRNESTGKIW</sequence>
<organism evidence="1 2">
    <name type="scientific">Klebsiella pneumoniae 30684/NJST258_2</name>
    <dbReference type="NCBI Taxonomy" id="1420013"/>
    <lineage>
        <taxon>Bacteria</taxon>
        <taxon>Pseudomonadati</taxon>
        <taxon>Pseudomonadota</taxon>
        <taxon>Gammaproteobacteria</taxon>
        <taxon>Enterobacterales</taxon>
        <taxon>Enterobacteriaceae</taxon>
        <taxon>Klebsiella/Raoultella group</taxon>
        <taxon>Klebsiella</taxon>
        <taxon>Klebsiella pneumoniae complex</taxon>
    </lineage>
</organism>
<reference evidence="1 2" key="1">
    <citation type="journal article" date="2014" name="Proc. Natl. Acad. Sci. U.S.A.">
        <title>Molecular dissection of the evolution of carbapenem-resistant multilocus sequence type 258 Klebsiella pneumoniae.</title>
        <authorList>
            <person name="Deleo F.R."/>
            <person name="Chen L."/>
            <person name="Porcella S.F."/>
            <person name="Martens C.A."/>
            <person name="Kobayashi S.D."/>
            <person name="Porter A.R."/>
            <person name="Chavda K.D."/>
            <person name="Jacobs M.R."/>
            <person name="Mathema B."/>
            <person name="Olsen R.J."/>
            <person name="Bonomo R.A."/>
            <person name="Musser J.M."/>
            <person name="Kreiswirth B.N."/>
        </authorList>
    </citation>
    <scope>NUCLEOTIDE SEQUENCE [LARGE SCALE GENOMIC DNA]</scope>
    <source>
        <strain evidence="1">30684/NJST258_2</strain>
    </source>
</reference>